<keyword evidence="4" id="KW-1185">Reference proteome</keyword>
<keyword evidence="2" id="KW-0732">Signal</keyword>
<dbReference type="EMBL" id="MU865644">
    <property type="protein sequence ID" value="KAK4220771.1"/>
    <property type="molecule type" value="Genomic_DNA"/>
</dbReference>
<keyword evidence="1" id="KW-0812">Transmembrane</keyword>
<proteinExistence type="predicted"/>
<comment type="caution">
    <text evidence="3">The sequence shown here is derived from an EMBL/GenBank/DDBJ whole genome shotgun (WGS) entry which is preliminary data.</text>
</comment>
<feature type="signal peptide" evidence="2">
    <location>
        <begin position="1"/>
        <end position="22"/>
    </location>
</feature>
<gene>
    <name evidence="3" type="ORF">QBC38DRAFT_493474</name>
</gene>
<evidence type="ECO:0000313" key="4">
    <source>
        <dbReference type="Proteomes" id="UP001301958"/>
    </source>
</evidence>
<protein>
    <submittedName>
        <fullName evidence="3">Uncharacterized protein</fullName>
    </submittedName>
</protein>
<evidence type="ECO:0000313" key="3">
    <source>
        <dbReference type="EMBL" id="KAK4220771.1"/>
    </source>
</evidence>
<evidence type="ECO:0000256" key="1">
    <source>
        <dbReference type="SAM" id="Phobius"/>
    </source>
</evidence>
<feature type="transmembrane region" description="Helical" evidence="1">
    <location>
        <begin position="37"/>
        <end position="55"/>
    </location>
</feature>
<reference evidence="3" key="1">
    <citation type="journal article" date="2023" name="Mol. Phylogenet. Evol.">
        <title>Genome-scale phylogeny and comparative genomics of the fungal order Sordariales.</title>
        <authorList>
            <person name="Hensen N."/>
            <person name="Bonometti L."/>
            <person name="Westerberg I."/>
            <person name="Brannstrom I.O."/>
            <person name="Guillou S."/>
            <person name="Cros-Aarteil S."/>
            <person name="Calhoun S."/>
            <person name="Haridas S."/>
            <person name="Kuo A."/>
            <person name="Mondo S."/>
            <person name="Pangilinan J."/>
            <person name="Riley R."/>
            <person name="LaButti K."/>
            <person name="Andreopoulos B."/>
            <person name="Lipzen A."/>
            <person name="Chen C."/>
            <person name="Yan M."/>
            <person name="Daum C."/>
            <person name="Ng V."/>
            <person name="Clum A."/>
            <person name="Steindorff A."/>
            <person name="Ohm R.A."/>
            <person name="Martin F."/>
            <person name="Silar P."/>
            <person name="Natvig D.O."/>
            <person name="Lalanne C."/>
            <person name="Gautier V."/>
            <person name="Ament-Velasquez S.L."/>
            <person name="Kruys A."/>
            <person name="Hutchinson M.I."/>
            <person name="Powell A.J."/>
            <person name="Barry K."/>
            <person name="Miller A.N."/>
            <person name="Grigoriev I.V."/>
            <person name="Debuchy R."/>
            <person name="Gladieux P."/>
            <person name="Hiltunen Thoren M."/>
            <person name="Johannesson H."/>
        </authorList>
    </citation>
    <scope>NUCLEOTIDE SEQUENCE</scope>
    <source>
        <strain evidence="3">CBS 990.96</strain>
    </source>
</reference>
<feature type="chain" id="PRO_5042915491" evidence="2">
    <location>
        <begin position="23"/>
        <end position="64"/>
    </location>
</feature>
<keyword evidence="1" id="KW-1133">Transmembrane helix</keyword>
<reference evidence="3" key="2">
    <citation type="submission" date="2023-05" db="EMBL/GenBank/DDBJ databases">
        <authorList>
            <consortium name="Lawrence Berkeley National Laboratory"/>
            <person name="Steindorff A."/>
            <person name="Hensen N."/>
            <person name="Bonometti L."/>
            <person name="Westerberg I."/>
            <person name="Brannstrom I.O."/>
            <person name="Guillou S."/>
            <person name="Cros-Aarteil S."/>
            <person name="Calhoun S."/>
            <person name="Haridas S."/>
            <person name="Kuo A."/>
            <person name="Mondo S."/>
            <person name="Pangilinan J."/>
            <person name="Riley R."/>
            <person name="Labutti K."/>
            <person name="Andreopoulos B."/>
            <person name="Lipzen A."/>
            <person name="Chen C."/>
            <person name="Yanf M."/>
            <person name="Daum C."/>
            <person name="Ng V."/>
            <person name="Clum A."/>
            <person name="Ohm R."/>
            <person name="Martin F."/>
            <person name="Silar P."/>
            <person name="Natvig D."/>
            <person name="Lalanne C."/>
            <person name="Gautier V."/>
            <person name="Ament-Velasquez S.L."/>
            <person name="Kruys A."/>
            <person name="Hutchinson M.I."/>
            <person name="Powell A.J."/>
            <person name="Barry K."/>
            <person name="Miller A.N."/>
            <person name="Grigoriev I.V."/>
            <person name="Debuchy R."/>
            <person name="Gladieux P."/>
            <person name="Thoren M.H."/>
            <person name="Johannesson H."/>
        </authorList>
    </citation>
    <scope>NUCLEOTIDE SEQUENCE</scope>
    <source>
        <strain evidence="3">CBS 990.96</strain>
    </source>
</reference>
<accession>A0AAN6YMK9</accession>
<organism evidence="3 4">
    <name type="scientific">Podospora fimiseda</name>
    <dbReference type="NCBI Taxonomy" id="252190"/>
    <lineage>
        <taxon>Eukaryota</taxon>
        <taxon>Fungi</taxon>
        <taxon>Dikarya</taxon>
        <taxon>Ascomycota</taxon>
        <taxon>Pezizomycotina</taxon>
        <taxon>Sordariomycetes</taxon>
        <taxon>Sordariomycetidae</taxon>
        <taxon>Sordariales</taxon>
        <taxon>Podosporaceae</taxon>
        <taxon>Podospora</taxon>
    </lineage>
</organism>
<evidence type="ECO:0000256" key="2">
    <source>
        <dbReference type="SAM" id="SignalP"/>
    </source>
</evidence>
<dbReference type="Proteomes" id="UP001301958">
    <property type="component" value="Unassembled WGS sequence"/>
</dbReference>
<dbReference type="AlphaFoldDB" id="A0AAN6YMK9"/>
<name>A0AAN6YMK9_9PEZI</name>
<sequence>MFMASCMGSLLRWIFIIVLTSSHWFEGADLSIMDSGCGFFLSVVGFFFHSLLSVAERNSCISNQ</sequence>
<feature type="non-terminal residue" evidence="3">
    <location>
        <position position="64"/>
    </location>
</feature>
<keyword evidence="1" id="KW-0472">Membrane</keyword>